<proteinExistence type="predicted"/>
<evidence type="ECO:0000313" key="1">
    <source>
        <dbReference type="Proteomes" id="UP000095287"/>
    </source>
</evidence>
<keyword evidence="1" id="KW-1185">Reference proteome</keyword>
<dbReference type="AlphaFoldDB" id="A0A1I7ZHL9"/>
<dbReference type="WBParaSite" id="L893_g26287.t1">
    <property type="protein sequence ID" value="L893_g26287.t1"/>
    <property type="gene ID" value="L893_g26287"/>
</dbReference>
<sequence>MTDISQSFGSRKAEIFLGFANVCKFEQTVDSPVSTLKWPYLSALGSVCSGCRRLLQWNVSLRNQASSFANRRARVHGGLFAQAYAELSNPRVPIGVITKNVRSLFRLRRARFFKEHLKYDD</sequence>
<protein>
    <submittedName>
        <fullName evidence="2">Uncharacterized protein</fullName>
    </submittedName>
</protein>
<evidence type="ECO:0000313" key="2">
    <source>
        <dbReference type="WBParaSite" id="L893_g26287.t1"/>
    </source>
</evidence>
<name>A0A1I7ZHL9_9BILA</name>
<accession>A0A1I7ZHL9</accession>
<reference evidence="2" key="1">
    <citation type="submission" date="2016-11" db="UniProtKB">
        <authorList>
            <consortium name="WormBaseParasite"/>
        </authorList>
    </citation>
    <scope>IDENTIFICATION</scope>
</reference>
<organism evidence="1 2">
    <name type="scientific">Steinernema glaseri</name>
    <dbReference type="NCBI Taxonomy" id="37863"/>
    <lineage>
        <taxon>Eukaryota</taxon>
        <taxon>Metazoa</taxon>
        <taxon>Ecdysozoa</taxon>
        <taxon>Nematoda</taxon>
        <taxon>Chromadorea</taxon>
        <taxon>Rhabditida</taxon>
        <taxon>Tylenchina</taxon>
        <taxon>Panagrolaimomorpha</taxon>
        <taxon>Strongyloidoidea</taxon>
        <taxon>Steinernematidae</taxon>
        <taxon>Steinernema</taxon>
    </lineage>
</organism>
<dbReference type="Proteomes" id="UP000095287">
    <property type="component" value="Unplaced"/>
</dbReference>